<dbReference type="GO" id="GO:0006529">
    <property type="term" value="P:asparagine biosynthetic process"/>
    <property type="evidence" value="ECO:0007669"/>
    <property type="project" value="InterPro"/>
</dbReference>
<dbReference type="Pfam" id="PF00733">
    <property type="entry name" value="Asn_synthase"/>
    <property type="match status" value="1"/>
</dbReference>
<dbReference type="EC" id="6.3.5.4" evidence="2"/>
<keyword evidence="3" id="KW-1185">Reference proteome</keyword>
<name>A0A840WHS7_9ACTN</name>
<dbReference type="RefSeq" id="WP_184364634.1">
    <property type="nucleotide sequence ID" value="NZ_BAAAKM010000002.1"/>
</dbReference>
<sequence>MLRLRLTPYSENPAWTWSGACYGTFDQHSRIEPFDHPMLEHLGATDGRRTLIIVRERVANRPACDPEVRTLTPGEYDQARESVTEWPTDFVLLETEPAQPARITAGSARTTPLYLADDGRSLFGSWDMADLRDHVTGINPREAARLLIYRPRYSSDTLFRGVHRLTERAVAHFGGSLWISYPEPALHRQPRQLAADADVLGAFVDTMDTAMDRRPWVEETTLFHLTGGFDSGTVATRAAERHPGLLPTATLLIGGPGRKQQIRRRAEMRSQAKFADTDIVIDAMKHPPLAPGCRWVGGDVISPTEDPLHYPFVQMARSLSAAGARTVVTGLGGDEMVALTPEEEPHLGLGEITDAQILPWVGRRAQAALEFADDGIAPPARVNSMTLLSLESNAPVLLRHGLWPVHPFADPVMVELGEQLPFAWRELKQVQRQRLRAIGMGEDVVHPVERESFAEVIEHSLITHAPALFARMLTEGSPLFDEGLVDPDGLRTAVEHLTSARYREEQDSKLLEVLSLHMSATAFLNS</sequence>
<gene>
    <name evidence="2" type="ORF">HNR07_002163</name>
</gene>
<dbReference type="EMBL" id="JACHDO010000001">
    <property type="protein sequence ID" value="MBB5491026.1"/>
    <property type="molecule type" value="Genomic_DNA"/>
</dbReference>
<organism evidence="2 3">
    <name type="scientific">Nocardiopsis metallicus</name>
    <dbReference type="NCBI Taxonomy" id="179819"/>
    <lineage>
        <taxon>Bacteria</taxon>
        <taxon>Bacillati</taxon>
        <taxon>Actinomycetota</taxon>
        <taxon>Actinomycetes</taxon>
        <taxon>Streptosporangiales</taxon>
        <taxon>Nocardiopsidaceae</taxon>
        <taxon>Nocardiopsis</taxon>
    </lineage>
</organism>
<dbReference type="GO" id="GO:0004066">
    <property type="term" value="F:asparagine synthase (glutamine-hydrolyzing) activity"/>
    <property type="evidence" value="ECO:0007669"/>
    <property type="project" value="UniProtKB-EC"/>
</dbReference>
<evidence type="ECO:0000259" key="1">
    <source>
        <dbReference type="Pfam" id="PF00733"/>
    </source>
</evidence>
<dbReference type="Proteomes" id="UP000579647">
    <property type="component" value="Unassembled WGS sequence"/>
</dbReference>
<protein>
    <submittedName>
        <fullName evidence="2">Asparagine synthase (Glutamine-hydrolyzing)</fullName>
        <ecNumber evidence="2">6.3.5.4</ecNumber>
    </submittedName>
</protein>
<keyword evidence="2" id="KW-0436">Ligase</keyword>
<proteinExistence type="predicted"/>
<dbReference type="InterPro" id="IPR001962">
    <property type="entry name" value="Asn_synthase"/>
</dbReference>
<accession>A0A840WHS7</accession>
<comment type="caution">
    <text evidence="2">The sequence shown here is derived from an EMBL/GenBank/DDBJ whole genome shotgun (WGS) entry which is preliminary data.</text>
</comment>
<evidence type="ECO:0000313" key="3">
    <source>
        <dbReference type="Proteomes" id="UP000579647"/>
    </source>
</evidence>
<dbReference type="SUPFAM" id="SSF52402">
    <property type="entry name" value="Adenine nucleotide alpha hydrolases-like"/>
    <property type="match status" value="1"/>
</dbReference>
<dbReference type="InterPro" id="IPR014729">
    <property type="entry name" value="Rossmann-like_a/b/a_fold"/>
</dbReference>
<feature type="domain" description="Asparagine synthetase" evidence="1">
    <location>
        <begin position="210"/>
        <end position="517"/>
    </location>
</feature>
<reference evidence="2 3" key="1">
    <citation type="submission" date="2020-08" db="EMBL/GenBank/DDBJ databases">
        <title>Sequencing the genomes of 1000 actinobacteria strains.</title>
        <authorList>
            <person name="Klenk H.-P."/>
        </authorList>
    </citation>
    <scope>NUCLEOTIDE SEQUENCE [LARGE SCALE GENOMIC DNA]</scope>
    <source>
        <strain evidence="2 3">DSM 44598</strain>
    </source>
</reference>
<evidence type="ECO:0000313" key="2">
    <source>
        <dbReference type="EMBL" id="MBB5491026.1"/>
    </source>
</evidence>
<dbReference type="AlphaFoldDB" id="A0A840WHS7"/>
<dbReference type="Gene3D" id="3.40.50.620">
    <property type="entry name" value="HUPs"/>
    <property type="match status" value="1"/>
</dbReference>